<keyword evidence="4 9" id="KW-0547">Nucleotide-binding</keyword>
<dbReference type="GO" id="GO:0002161">
    <property type="term" value="F:aminoacyl-tRNA deacylase activity"/>
    <property type="evidence" value="ECO:0007669"/>
    <property type="project" value="InterPro"/>
</dbReference>
<dbReference type="EMBL" id="CAKOFQ010006982">
    <property type="protein sequence ID" value="CAH1985511.1"/>
    <property type="molecule type" value="Genomic_DNA"/>
</dbReference>
<evidence type="ECO:0000256" key="6">
    <source>
        <dbReference type="ARBA" id="ARBA00022917"/>
    </source>
</evidence>
<protein>
    <recommendedName>
        <fullName evidence="2">leucine--tRNA ligase</fullName>
        <ecNumber evidence="2">6.1.1.4</ecNumber>
    </recommendedName>
    <alternativeName>
        <fullName evidence="8">Leucyl-tRNA synthetase</fullName>
    </alternativeName>
</protein>
<feature type="region of interest" description="Disordered" evidence="10">
    <location>
        <begin position="124"/>
        <end position="144"/>
    </location>
</feature>
<evidence type="ECO:0000259" key="11">
    <source>
        <dbReference type="Pfam" id="PF00133"/>
    </source>
</evidence>
<evidence type="ECO:0000256" key="4">
    <source>
        <dbReference type="ARBA" id="ARBA00022741"/>
    </source>
</evidence>
<dbReference type="GO" id="GO:0006429">
    <property type="term" value="P:leucyl-tRNA aminoacylation"/>
    <property type="evidence" value="ECO:0007669"/>
    <property type="project" value="InterPro"/>
</dbReference>
<dbReference type="InterPro" id="IPR001412">
    <property type="entry name" value="aa-tRNA-synth_I_CS"/>
</dbReference>
<dbReference type="OrthoDB" id="10249672at2759"/>
<evidence type="ECO:0000256" key="1">
    <source>
        <dbReference type="ARBA" id="ARBA00005594"/>
    </source>
</evidence>
<feature type="compositionally biased region" description="Basic and acidic residues" evidence="10">
    <location>
        <begin position="124"/>
        <end position="138"/>
    </location>
</feature>
<dbReference type="SUPFAM" id="SSF50677">
    <property type="entry name" value="ValRS/IleRS/LeuRS editing domain"/>
    <property type="match status" value="1"/>
</dbReference>
<dbReference type="Pfam" id="PF00133">
    <property type="entry name" value="tRNA-synt_1"/>
    <property type="match status" value="1"/>
</dbReference>
<dbReference type="FunFam" id="3.40.50.620:FF:000326">
    <property type="entry name" value="Leucine--tRNA ligase, cytoplasmic"/>
    <property type="match status" value="1"/>
</dbReference>
<dbReference type="Proteomes" id="UP001152888">
    <property type="component" value="Unassembled WGS sequence"/>
</dbReference>
<evidence type="ECO:0000256" key="5">
    <source>
        <dbReference type="ARBA" id="ARBA00022840"/>
    </source>
</evidence>
<comment type="similarity">
    <text evidence="1 9">Belongs to the class-I aminoacyl-tRNA synthetase family.</text>
</comment>
<dbReference type="PANTHER" id="PTHR45794">
    <property type="entry name" value="LEUCYL-TRNA SYNTHETASE"/>
    <property type="match status" value="1"/>
</dbReference>
<accession>A0A9P0L4X2</accession>
<evidence type="ECO:0000313" key="12">
    <source>
        <dbReference type="EMBL" id="CAH1985511.1"/>
    </source>
</evidence>
<keyword evidence="13" id="KW-1185">Reference proteome</keyword>
<dbReference type="Gene3D" id="3.40.50.620">
    <property type="entry name" value="HUPs"/>
    <property type="match status" value="1"/>
</dbReference>
<evidence type="ECO:0000256" key="3">
    <source>
        <dbReference type="ARBA" id="ARBA00022598"/>
    </source>
</evidence>
<keyword evidence="3 9" id="KW-0436">Ligase</keyword>
<comment type="caution">
    <text evidence="12">The sequence shown here is derived from an EMBL/GenBank/DDBJ whole genome shotgun (WGS) entry which is preliminary data.</text>
</comment>
<keyword evidence="6 9" id="KW-0648">Protein biosynthesis</keyword>
<dbReference type="Gene3D" id="3.90.740.10">
    <property type="entry name" value="Valyl/Leucyl/Isoleucyl-tRNA synthetase, editing domain"/>
    <property type="match status" value="1"/>
</dbReference>
<dbReference type="InterPro" id="IPR014729">
    <property type="entry name" value="Rossmann-like_a/b/a_fold"/>
</dbReference>
<sequence>MVTIERKGTFKVEYLQKIEREVQERWRNERVFEINAPLTPKKSEGEKFFCNFPYPYMNGRLHLGHTFSLSKCEFAVRFQRLQGKKVLFPFGFHCTGMPIMACADKLKREMELYGYPPKFPETEEVKVKEESDGIPKDKSKGKKSKAMAKAGAAKYQWQIMQSLGLKDEEIKKFADPDYWLDYFPPLAVQDLNKFGIHTDWRRTFITTEANPFYDSFVRWQFLKLKERNKIQFGKRYTIYSPRDGQPCMDHDRATGEGVGPQEYTIMKMKLVEPYPAKLSALKKKPLFLVAATLRPETMYGQTNCWLRPDMKYIAFETKDGEIFICTARAARNMSYQGFTNKDGQYNVVAELLGEDLLGCALKAPMTLYEKIYTLPMLTIKEDKGTGVVTSVPSDSPDDYAALVDLKKKQAFR</sequence>
<evidence type="ECO:0000256" key="7">
    <source>
        <dbReference type="ARBA" id="ARBA00023146"/>
    </source>
</evidence>
<reference evidence="12" key="1">
    <citation type="submission" date="2022-03" db="EMBL/GenBank/DDBJ databases">
        <authorList>
            <person name="Sayadi A."/>
        </authorList>
    </citation>
    <scope>NUCLEOTIDE SEQUENCE</scope>
</reference>
<evidence type="ECO:0000256" key="10">
    <source>
        <dbReference type="SAM" id="MobiDB-lite"/>
    </source>
</evidence>
<evidence type="ECO:0000256" key="9">
    <source>
        <dbReference type="RuleBase" id="RU363035"/>
    </source>
</evidence>
<keyword evidence="5 9" id="KW-0067">ATP-binding</keyword>
<dbReference type="InterPro" id="IPR002300">
    <property type="entry name" value="aa-tRNA-synth_Ia"/>
</dbReference>
<dbReference type="InterPro" id="IPR004493">
    <property type="entry name" value="Leu-tRNA-synth_Ia_arc/euk"/>
</dbReference>
<evidence type="ECO:0000256" key="8">
    <source>
        <dbReference type="ARBA" id="ARBA00030520"/>
    </source>
</evidence>
<dbReference type="PROSITE" id="PS00178">
    <property type="entry name" value="AA_TRNA_LIGASE_I"/>
    <property type="match status" value="1"/>
</dbReference>
<dbReference type="EC" id="6.1.1.4" evidence="2"/>
<evidence type="ECO:0000313" key="13">
    <source>
        <dbReference type="Proteomes" id="UP001152888"/>
    </source>
</evidence>
<dbReference type="AlphaFoldDB" id="A0A9P0L4X2"/>
<organism evidence="12 13">
    <name type="scientific">Acanthoscelides obtectus</name>
    <name type="common">Bean weevil</name>
    <name type="synonym">Bruchus obtectus</name>
    <dbReference type="NCBI Taxonomy" id="200917"/>
    <lineage>
        <taxon>Eukaryota</taxon>
        <taxon>Metazoa</taxon>
        <taxon>Ecdysozoa</taxon>
        <taxon>Arthropoda</taxon>
        <taxon>Hexapoda</taxon>
        <taxon>Insecta</taxon>
        <taxon>Pterygota</taxon>
        <taxon>Neoptera</taxon>
        <taxon>Endopterygota</taxon>
        <taxon>Coleoptera</taxon>
        <taxon>Polyphaga</taxon>
        <taxon>Cucujiformia</taxon>
        <taxon>Chrysomeloidea</taxon>
        <taxon>Chrysomelidae</taxon>
        <taxon>Bruchinae</taxon>
        <taxon>Bruchini</taxon>
        <taxon>Acanthoscelides</taxon>
    </lineage>
</organism>
<dbReference type="SUPFAM" id="SSF52374">
    <property type="entry name" value="Nucleotidylyl transferase"/>
    <property type="match status" value="1"/>
</dbReference>
<name>A0A9P0L4X2_ACAOB</name>
<dbReference type="InterPro" id="IPR009008">
    <property type="entry name" value="Val/Leu/Ile-tRNA-synth_edit"/>
</dbReference>
<evidence type="ECO:0000256" key="2">
    <source>
        <dbReference type="ARBA" id="ARBA00013164"/>
    </source>
</evidence>
<dbReference type="GO" id="GO:0004823">
    <property type="term" value="F:leucine-tRNA ligase activity"/>
    <property type="evidence" value="ECO:0007669"/>
    <property type="project" value="UniProtKB-EC"/>
</dbReference>
<proteinExistence type="inferred from homology"/>
<gene>
    <name evidence="12" type="ORF">ACAOBT_LOCUS16725</name>
</gene>
<feature type="domain" description="Aminoacyl-tRNA synthetase class Ia" evidence="11">
    <location>
        <begin position="22"/>
        <end position="105"/>
    </location>
</feature>
<keyword evidence="7 9" id="KW-0030">Aminoacyl-tRNA synthetase</keyword>
<dbReference type="GO" id="GO:0005524">
    <property type="term" value="F:ATP binding"/>
    <property type="evidence" value="ECO:0007669"/>
    <property type="project" value="UniProtKB-KW"/>
</dbReference>
<dbReference type="PANTHER" id="PTHR45794:SF1">
    <property type="entry name" value="LEUCINE--TRNA LIGASE, CYTOPLASMIC"/>
    <property type="match status" value="1"/>
</dbReference>